<accession>A0A0B4XTI5</accession>
<dbReference type="STRING" id="391936.S7S_17055"/>
<keyword evidence="1" id="KW-0732">Signal</keyword>
<gene>
    <name evidence="3" type="ORF">S7S_17055</name>
</gene>
<evidence type="ECO:0000313" key="3">
    <source>
        <dbReference type="EMBL" id="AJD49823.1"/>
    </source>
</evidence>
<dbReference type="OrthoDB" id="5734556at2"/>
<feature type="domain" description="START" evidence="2">
    <location>
        <begin position="1"/>
        <end position="205"/>
    </location>
</feature>
<dbReference type="PIRSF" id="PIRSF039033">
    <property type="entry name" value="START_dom"/>
    <property type="match status" value="1"/>
</dbReference>
<keyword evidence="4" id="KW-1185">Reference proteome</keyword>
<dbReference type="Pfam" id="PF01852">
    <property type="entry name" value="START"/>
    <property type="match status" value="1"/>
</dbReference>
<dbReference type="KEGG" id="apac:S7S_17055"/>
<feature type="chain" id="PRO_5002111369" description="START domain-containing protein" evidence="1">
    <location>
        <begin position="21"/>
        <end position="235"/>
    </location>
</feature>
<dbReference type="Proteomes" id="UP000006764">
    <property type="component" value="Chromosome"/>
</dbReference>
<protein>
    <recommendedName>
        <fullName evidence="2">START domain-containing protein</fullName>
    </recommendedName>
</protein>
<dbReference type="InterPro" id="IPR023393">
    <property type="entry name" value="START-like_dom_sf"/>
</dbReference>
<dbReference type="HOGENOM" id="CLU_095975_0_0_6"/>
<dbReference type="InterPro" id="IPR051213">
    <property type="entry name" value="START_lipid_transfer"/>
</dbReference>
<reference evidence="3 4" key="1">
    <citation type="journal article" date="2012" name="J. Bacteriol.">
        <title>Genome sequence of an alkane-degrading bacterium, Alcanivorax pacificus type strain W11-5, isolated from deep sea sediment.</title>
        <authorList>
            <person name="Lai Q."/>
            <person name="Shao Z."/>
        </authorList>
    </citation>
    <scope>NUCLEOTIDE SEQUENCE [LARGE SCALE GENOMIC DNA]</scope>
    <source>
        <strain evidence="3 4">W11-5</strain>
    </source>
</reference>
<evidence type="ECO:0000313" key="4">
    <source>
        <dbReference type="Proteomes" id="UP000006764"/>
    </source>
</evidence>
<dbReference type="GO" id="GO:0008289">
    <property type="term" value="F:lipid binding"/>
    <property type="evidence" value="ECO:0007669"/>
    <property type="project" value="InterPro"/>
</dbReference>
<dbReference type="InterPro" id="IPR002913">
    <property type="entry name" value="START_lipid-bd_dom"/>
</dbReference>
<dbReference type="EMBL" id="CP004387">
    <property type="protein sequence ID" value="AJD49823.1"/>
    <property type="molecule type" value="Genomic_DNA"/>
</dbReference>
<proteinExistence type="predicted"/>
<name>A0A0B4XTI5_9GAMM</name>
<dbReference type="SUPFAM" id="SSF55961">
    <property type="entry name" value="Bet v1-like"/>
    <property type="match status" value="1"/>
</dbReference>
<dbReference type="InterPro" id="IPR028347">
    <property type="entry name" value="START_dom_prot"/>
</dbReference>
<dbReference type="PANTHER" id="PTHR19308">
    <property type="entry name" value="PHOSPHATIDYLCHOLINE TRANSFER PROTEIN"/>
    <property type="match status" value="1"/>
</dbReference>
<dbReference type="Gene3D" id="3.30.530.20">
    <property type="match status" value="1"/>
</dbReference>
<dbReference type="PROSITE" id="PS50848">
    <property type="entry name" value="START"/>
    <property type="match status" value="1"/>
</dbReference>
<dbReference type="GO" id="GO:0005737">
    <property type="term" value="C:cytoplasm"/>
    <property type="evidence" value="ECO:0007669"/>
    <property type="project" value="UniProtKB-ARBA"/>
</dbReference>
<evidence type="ECO:0000259" key="2">
    <source>
        <dbReference type="PROSITE" id="PS50848"/>
    </source>
</evidence>
<evidence type="ECO:0000256" key="1">
    <source>
        <dbReference type="SAM" id="SignalP"/>
    </source>
</evidence>
<sequence length="235" mass="26420">MSRHLLLPALLLMLSLTAAANDGWESIRQADARGEVSTWVRPVEGNPIKAFRGQVEVPYPMLTALAVLSDIPNFPAWVFQCHAAEMREAWGKEHARIMIKGIWPVSDRDVIVHSRLEQDPATLAITVYSRATDQVLPPQDGYVRLPALDNIFRLEPLPDGWTRITFQTFVDPGGSIPAWLANFVSTRAPLTTLRGMKEQMENEKYHISSVEELPFMLPDAGEMRLPEQPPVTSQR</sequence>
<dbReference type="AlphaFoldDB" id="A0A0B4XTI5"/>
<feature type="signal peptide" evidence="1">
    <location>
        <begin position="1"/>
        <end position="20"/>
    </location>
</feature>
<dbReference type="RefSeq" id="WP_008732973.1">
    <property type="nucleotide sequence ID" value="NZ_CP004387.1"/>
</dbReference>
<dbReference type="PANTHER" id="PTHR19308:SF14">
    <property type="entry name" value="START DOMAIN-CONTAINING PROTEIN"/>
    <property type="match status" value="1"/>
</dbReference>
<organism evidence="3 4">
    <name type="scientific">Isoalcanivorax pacificus W11-5</name>
    <dbReference type="NCBI Taxonomy" id="391936"/>
    <lineage>
        <taxon>Bacteria</taxon>
        <taxon>Pseudomonadati</taxon>
        <taxon>Pseudomonadota</taxon>
        <taxon>Gammaproteobacteria</taxon>
        <taxon>Oceanospirillales</taxon>
        <taxon>Alcanivoracaceae</taxon>
        <taxon>Isoalcanivorax</taxon>
    </lineage>
</organism>